<protein>
    <submittedName>
        <fullName evidence="1">Uncharacterized protein</fullName>
    </submittedName>
</protein>
<name>A4G7I3_HERAR</name>
<keyword evidence="2" id="KW-1185">Reference proteome</keyword>
<dbReference type="AlphaFoldDB" id="A4G7I3"/>
<dbReference type="STRING" id="204773.HEAR2339"/>
<evidence type="ECO:0000313" key="1">
    <source>
        <dbReference type="EMBL" id="CAL62470.1"/>
    </source>
</evidence>
<gene>
    <name evidence="1" type="ordered locus">HEAR2339</name>
</gene>
<dbReference type="KEGG" id="har:HEAR2339"/>
<dbReference type="EMBL" id="CU207211">
    <property type="protein sequence ID" value="CAL62470.1"/>
    <property type="molecule type" value="Genomic_DNA"/>
</dbReference>
<evidence type="ECO:0000313" key="2">
    <source>
        <dbReference type="Proteomes" id="UP000006697"/>
    </source>
</evidence>
<sequence>MQLRKLSSSGTTAITSGWQMYFQGSGLASQIFFLIERLLIHVKLLALLAPRIISTEFFNAGGKHA</sequence>
<reference evidence="1 2" key="1">
    <citation type="journal article" date="2007" name="PLoS Genet.">
        <title>A tale of two oxidation states: bacterial colonization of arsenic-rich environments.</title>
        <authorList>
            <person name="Muller D."/>
            <person name="Medigue C."/>
            <person name="Koechler S."/>
            <person name="Barbe V."/>
            <person name="Barakat M."/>
            <person name="Talla E."/>
            <person name="Bonnefoy V."/>
            <person name="Krin E."/>
            <person name="Arsene-Ploetze F."/>
            <person name="Carapito C."/>
            <person name="Chandler M."/>
            <person name="Cournoyer B."/>
            <person name="Cruveiller S."/>
            <person name="Dossat C."/>
            <person name="Duval S."/>
            <person name="Heymann M."/>
            <person name="Leize E."/>
            <person name="Lieutaud A."/>
            <person name="Lievremont D."/>
            <person name="Makita Y."/>
            <person name="Mangenot S."/>
            <person name="Nitschke W."/>
            <person name="Ortet P."/>
            <person name="Perdrial N."/>
            <person name="Schoepp B."/>
            <person name="Siguier N."/>
            <person name="Simeonova D.D."/>
            <person name="Rouy Z."/>
            <person name="Segurens B."/>
            <person name="Turlin E."/>
            <person name="Vallenet D."/>
            <person name="Van Dorsselaer A."/>
            <person name="Weiss S."/>
            <person name="Weissenbach J."/>
            <person name="Lett M.C."/>
            <person name="Danchin A."/>
            <person name="Bertin P.N."/>
        </authorList>
    </citation>
    <scope>NUCLEOTIDE SEQUENCE [LARGE SCALE GENOMIC DNA]</scope>
    <source>
        <strain evidence="2">ULPAs1</strain>
    </source>
</reference>
<proteinExistence type="predicted"/>
<accession>A4G7I3</accession>
<dbReference type="Proteomes" id="UP000006697">
    <property type="component" value="Chromosome"/>
</dbReference>
<organism evidence="1 2">
    <name type="scientific">Herminiimonas arsenicoxydans</name>
    <dbReference type="NCBI Taxonomy" id="204773"/>
    <lineage>
        <taxon>Bacteria</taxon>
        <taxon>Pseudomonadati</taxon>
        <taxon>Pseudomonadota</taxon>
        <taxon>Betaproteobacteria</taxon>
        <taxon>Burkholderiales</taxon>
        <taxon>Oxalobacteraceae</taxon>
        <taxon>Herminiimonas</taxon>
    </lineage>
</organism>
<dbReference type="HOGENOM" id="CLU_2843878_0_0_4"/>